<reference evidence="2 3" key="1">
    <citation type="submission" date="2024-04" db="EMBL/GenBank/DDBJ databases">
        <title>Luteolibacter sp. isolated from soil.</title>
        <authorList>
            <person name="An J."/>
        </authorList>
    </citation>
    <scope>NUCLEOTIDE SEQUENCE [LARGE SCALE GENOMIC DNA]</scope>
    <source>
        <strain evidence="2 3">Y139</strain>
    </source>
</reference>
<comment type="caution">
    <text evidence="2">The sequence shown here is derived from an EMBL/GenBank/DDBJ whole genome shotgun (WGS) entry which is preliminary data.</text>
</comment>
<evidence type="ECO:0000313" key="2">
    <source>
        <dbReference type="EMBL" id="MEK7952132.1"/>
    </source>
</evidence>
<gene>
    <name evidence="2" type="ORF">WKV53_16590</name>
</gene>
<keyword evidence="3" id="KW-1185">Reference proteome</keyword>
<dbReference type="InterPro" id="IPR002881">
    <property type="entry name" value="DUF58"/>
</dbReference>
<evidence type="ECO:0000313" key="3">
    <source>
        <dbReference type="Proteomes" id="UP001371305"/>
    </source>
</evidence>
<dbReference type="InterPro" id="IPR036465">
    <property type="entry name" value="vWFA_dom_sf"/>
</dbReference>
<accession>A0ABU9AZF4</accession>
<organism evidence="2 3">
    <name type="scientific">Luteolibacter soli</name>
    <dbReference type="NCBI Taxonomy" id="3135280"/>
    <lineage>
        <taxon>Bacteria</taxon>
        <taxon>Pseudomonadati</taxon>
        <taxon>Verrucomicrobiota</taxon>
        <taxon>Verrucomicrobiia</taxon>
        <taxon>Verrucomicrobiales</taxon>
        <taxon>Verrucomicrobiaceae</taxon>
        <taxon>Luteolibacter</taxon>
    </lineage>
</organism>
<dbReference type="Pfam" id="PF01882">
    <property type="entry name" value="DUF58"/>
    <property type="match status" value="1"/>
</dbReference>
<dbReference type="SUPFAM" id="SSF53300">
    <property type="entry name" value="vWA-like"/>
    <property type="match status" value="1"/>
</dbReference>
<name>A0ABU9AZF4_9BACT</name>
<protein>
    <submittedName>
        <fullName evidence="2">DUF58 domain-containing protein</fullName>
    </submittedName>
</protein>
<sequence length="294" mass="32272">MTATSVMDPEVFLAVDDLELVGRGLAESVWHGRHGAMRSGSGTEFHRHRGYLAGDDLRRVNWALFARHKKLYTKESRLEARRPLYLLIDATGSMGTSHGPWTKYHYAARVAAGISWLAECQGDSTALGLLRNGLEGVVERGSGQRHFAGVCANLASTKAGGEGNFTKVSDEIPMFCKQPGFVVMVSDFFDRENELLGDLAGLKARGHDVMALQLLDPVEAELPEKGDYEFIDLESGSRLKTSVESLRAEHKATVEAWRRGLKTKAHANGIRWASATTAESIVPLLRTWLDGHGL</sequence>
<feature type="domain" description="DUF58" evidence="1">
    <location>
        <begin position="49"/>
        <end position="255"/>
    </location>
</feature>
<proteinExistence type="predicted"/>
<dbReference type="RefSeq" id="WP_341405890.1">
    <property type="nucleotide sequence ID" value="NZ_JBBUKT010000006.1"/>
</dbReference>
<dbReference type="PANTHER" id="PTHR33608">
    <property type="entry name" value="BLL2464 PROTEIN"/>
    <property type="match status" value="1"/>
</dbReference>
<dbReference type="Proteomes" id="UP001371305">
    <property type="component" value="Unassembled WGS sequence"/>
</dbReference>
<dbReference type="PANTHER" id="PTHR33608:SF7">
    <property type="entry name" value="DUF58 DOMAIN-CONTAINING PROTEIN"/>
    <property type="match status" value="1"/>
</dbReference>
<evidence type="ECO:0000259" key="1">
    <source>
        <dbReference type="Pfam" id="PF01882"/>
    </source>
</evidence>
<dbReference type="EMBL" id="JBBUKT010000006">
    <property type="protein sequence ID" value="MEK7952132.1"/>
    <property type="molecule type" value="Genomic_DNA"/>
</dbReference>